<protein>
    <submittedName>
        <fullName evidence="4">Uncharacterized protein LOC120253540</fullName>
    </submittedName>
</protein>
<evidence type="ECO:0000256" key="1">
    <source>
        <dbReference type="SAM" id="Coils"/>
    </source>
</evidence>
<dbReference type="GeneID" id="120253540"/>
<gene>
    <name evidence="4" type="primary">LOC120253540</name>
</gene>
<keyword evidence="1" id="KW-0175">Coiled coil</keyword>
<dbReference type="RefSeq" id="XP_039117807.1">
    <property type="nucleotide sequence ID" value="XM_039261873.1"/>
</dbReference>
<feature type="coiled-coil region" evidence="1">
    <location>
        <begin position="297"/>
        <end position="328"/>
    </location>
</feature>
<evidence type="ECO:0000256" key="2">
    <source>
        <dbReference type="SAM" id="MobiDB-lite"/>
    </source>
</evidence>
<feature type="region of interest" description="Disordered" evidence="2">
    <location>
        <begin position="263"/>
        <end position="288"/>
    </location>
</feature>
<evidence type="ECO:0000313" key="3">
    <source>
        <dbReference type="Proteomes" id="UP001515500"/>
    </source>
</evidence>
<dbReference type="Pfam" id="PF03004">
    <property type="entry name" value="Transposase_24"/>
    <property type="match status" value="1"/>
</dbReference>
<dbReference type="InterPro" id="IPR004252">
    <property type="entry name" value="Probable_transposase_24"/>
</dbReference>
<dbReference type="PANTHER" id="PTHR33144:SF46">
    <property type="entry name" value="OS04G0610000 PROTEIN"/>
    <property type="match status" value="1"/>
</dbReference>
<feature type="compositionally biased region" description="Polar residues" evidence="2">
    <location>
        <begin position="341"/>
        <end position="352"/>
    </location>
</feature>
<feature type="region of interest" description="Disordered" evidence="2">
    <location>
        <begin position="335"/>
        <end position="375"/>
    </location>
</feature>
<feature type="compositionally biased region" description="Polar residues" evidence="2">
    <location>
        <begin position="361"/>
        <end position="375"/>
    </location>
</feature>
<dbReference type="PANTHER" id="PTHR33144">
    <property type="entry name" value="OS10G0409366 PROTEIN-RELATED"/>
    <property type="match status" value="1"/>
</dbReference>
<feature type="region of interest" description="Disordered" evidence="2">
    <location>
        <begin position="167"/>
        <end position="191"/>
    </location>
</feature>
<organism evidence="3 4">
    <name type="scientific">Dioscorea cayennensis subsp. rotundata</name>
    <name type="common">White Guinea yam</name>
    <name type="synonym">Dioscorea rotundata</name>
    <dbReference type="NCBI Taxonomy" id="55577"/>
    <lineage>
        <taxon>Eukaryota</taxon>
        <taxon>Viridiplantae</taxon>
        <taxon>Streptophyta</taxon>
        <taxon>Embryophyta</taxon>
        <taxon>Tracheophyta</taxon>
        <taxon>Spermatophyta</taxon>
        <taxon>Magnoliopsida</taxon>
        <taxon>Liliopsida</taxon>
        <taxon>Dioscoreales</taxon>
        <taxon>Dioscoreaceae</taxon>
        <taxon>Dioscorea</taxon>
    </lineage>
</organism>
<keyword evidence="3" id="KW-1185">Reference proteome</keyword>
<sequence length="375" mass="42977">MYDPVNEAANVNAVDNMGQYKKRGRTTLKELWELPPGEKVLVSANHLGQPVGAEAQLLSSFFGMVARSSQRIGLQYETWHKVPKKLKEELLNFIESRFVLEIPKDYVLKSLGKKWRDYKHDLKKRYFKREDGVRANKDKLPEGVIRWQWEELIDHWYSNKGEEAEKVGITSRKQQKYTHTSGSKSFARKEKEMEVNSGRKIGRFEFFKETHTKKDGSHVNAETQDIMEKATAKLAEHEVMGEDETMVETQILNQIIGKERHGRVRGLGLGPTPTSYYGSSSRSTTASVDHSECIERYKDIQDKFQKIEENHQRERDQYKVVIAFLQEKFPEASNLFPDIGVSTSQSQNQSTGPEIPEANIGGSSSRDQNQSHGSH</sequence>
<accession>A0AB40ASG5</accession>
<name>A0AB40ASG5_DIOCR</name>
<evidence type="ECO:0000313" key="4">
    <source>
        <dbReference type="RefSeq" id="XP_039117807.1"/>
    </source>
</evidence>
<dbReference type="AlphaFoldDB" id="A0AB40ASG5"/>
<reference evidence="4" key="1">
    <citation type="submission" date="2025-08" db="UniProtKB">
        <authorList>
            <consortium name="RefSeq"/>
        </authorList>
    </citation>
    <scope>IDENTIFICATION</scope>
</reference>
<proteinExistence type="predicted"/>
<feature type="compositionally biased region" description="Low complexity" evidence="2">
    <location>
        <begin position="270"/>
        <end position="287"/>
    </location>
</feature>
<dbReference type="Proteomes" id="UP001515500">
    <property type="component" value="Unplaced"/>
</dbReference>